<dbReference type="GeneID" id="37114564"/>
<dbReference type="EMBL" id="MSFK01000026">
    <property type="protein sequence ID" value="PWY77240.1"/>
    <property type="molecule type" value="Genomic_DNA"/>
</dbReference>
<sequence>MDDGTLDQGRQAGGVTKKGGGEYLGFWLPINGNMSTMGGEVQLLNLLSSWAPT</sequence>
<name>A0A317VZB9_9EURO</name>
<organism evidence="2 3">
    <name type="scientific">Aspergillus sclerotioniger CBS 115572</name>
    <dbReference type="NCBI Taxonomy" id="1450535"/>
    <lineage>
        <taxon>Eukaryota</taxon>
        <taxon>Fungi</taxon>
        <taxon>Dikarya</taxon>
        <taxon>Ascomycota</taxon>
        <taxon>Pezizomycotina</taxon>
        <taxon>Eurotiomycetes</taxon>
        <taxon>Eurotiomycetidae</taxon>
        <taxon>Eurotiales</taxon>
        <taxon>Aspergillaceae</taxon>
        <taxon>Aspergillus</taxon>
        <taxon>Aspergillus subgen. Circumdati</taxon>
    </lineage>
</organism>
<comment type="caution">
    <text evidence="2">The sequence shown here is derived from an EMBL/GenBank/DDBJ whole genome shotgun (WGS) entry which is preliminary data.</text>
</comment>
<dbReference type="Proteomes" id="UP000246702">
    <property type="component" value="Unassembled WGS sequence"/>
</dbReference>
<dbReference type="RefSeq" id="XP_025464427.1">
    <property type="nucleotide sequence ID" value="XM_025612421.1"/>
</dbReference>
<dbReference type="AlphaFoldDB" id="A0A317VZB9"/>
<proteinExistence type="predicted"/>
<protein>
    <submittedName>
        <fullName evidence="2">Uncharacterized protein</fullName>
    </submittedName>
</protein>
<evidence type="ECO:0000313" key="2">
    <source>
        <dbReference type="EMBL" id="PWY77240.1"/>
    </source>
</evidence>
<accession>A0A317VZB9</accession>
<keyword evidence="3" id="KW-1185">Reference proteome</keyword>
<gene>
    <name evidence="2" type="ORF">BO94DRAFT_538101</name>
</gene>
<feature type="region of interest" description="Disordered" evidence="1">
    <location>
        <begin position="1"/>
        <end position="20"/>
    </location>
</feature>
<evidence type="ECO:0000313" key="3">
    <source>
        <dbReference type="Proteomes" id="UP000246702"/>
    </source>
</evidence>
<evidence type="ECO:0000256" key="1">
    <source>
        <dbReference type="SAM" id="MobiDB-lite"/>
    </source>
</evidence>
<reference evidence="2 3" key="1">
    <citation type="submission" date="2016-12" db="EMBL/GenBank/DDBJ databases">
        <title>The genomes of Aspergillus section Nigri reveals drivers in fungal speciation.</title>
        <authorList>
            <consortium name="DOE Joint Genome Institute"/>
            <person name="Vesth T.C."/>
            <person name="Nybo J."/>
            <person name="Theobald S."/>
            <person name="Brandl J."/>
            <person name="Frisvad J.C."/>
            <person name="Nielsen K.F."/>
            <person name="Lyhne E.K."/>
            <person name="Kogle M.E."/>
            <person name="Kuo A."/>
            <person name="Riley R."/>
            <person name="Clum A."/>
            <person name="Nolan M."/>
            <person name="Lipzen A."/>
            <person name="Salamov A."/>
            <person name="Henrissat B."/>
            <person name="Wiebenga A."/>
            <person name="De Vries R.P."/>
            <person name="Grigoriev I.V."/>
            <person name="Mortensen U.H."/>
            <person name="Andersen M.R."/>
            <person name="Baker S.E."/>
        </authorList>
    </citation>
    <scope>NUCLEOTIDE SEQUENCE [LARGE SCALE GENOMIC DNA]</scope>
    <source>
        <strain evidence="2 3">CBS 115572</strain>
    </source>
</reference>